<gene>
    <name evidence="2" type="ORF">LOKVESSMR4R_02065</name>
</gene>
<name>A0A1Y0ECQ4_9RHOB</name>
<dbReference type="EMBL" id="CP021431">
    <property type="protein sequence ID" value="ARU01374.1"/>
    <property type="molecule type" value="Genomic_DNA"/>
</dbReference>
<reference evidence="2 3" key="1">
    <citation type="submission" date="2017-05" db="EMBL/GenBank/DDBJ databases">
        <title>Genome Sequence of Loktanella vestfoldensis Strain SMR4r Isolated from a Culture of the Diatom Skeletonema marinoi.</title>
        <authorList>
            <person name="Topel M."/>
            <person name="Pinder M.I.M."/>
            <person name="Johansson O.N."/>
            <person name="Kourtchenko O."/>
            <person name="Godhe A."/>
            <person name="Clarke A.K."/>
        </authorList>
    </citation>
    <scope>NUCLEOTIDE SEQUENCE [LARGE SCALE GENOMIC DNA]</scope>
    <source>
        <strain evidence="2 3">SMR4r</strain>
    </source>
</reference>
<feature type="chain" id="PRO_5012643425" description="Outer membrane protein beta-barrel domain-containing protein" evidence="1">
    <location>
        <begin position="35"/>
        <end position="141"/>
    </location>
</feature>
<organism evidence="2 3">
    <name type="scientific">Yoonia vestfoldensis</name>
    <dbReference type="NCBI Taxonomy" id="245188"/>
    <lineage>
        <taxon>Bacteria</taxon>
        <taxon>Pseudomonadati</taxon>
        <taxon>Pseudomonadota</taxon>
        <taxon>Alphaproteobacteria</taxon>
        <taxon>Rhodobacterales</taxon>
        <taxon>Paracoccaceae</taxon>
        <taxon>Yoonia</taxon>
    </lineage>
</organism>
<accession>A0A1Y0ECQ4</accession>
<dbReference type="Proteomes" id="UP000195273">
    <property type="component" value="Chromosome"/>
</dbReference>
<evidence type="ECO:0000313" key="3">
    <source>
        <dbReference type="Proteomes" id="UP000195273"/>
    </source>
</evidence>
<sequence>MKSITKRLSRASAPKQVACAISIAMMMAAAPAYADPTIGFGLSVSYGPQSIDTGLGVRIFSDNEDDSNVATIGLDYMLVSQSWRATIGAARLYDETYFGLDLGFDGTFDFGVSAGLLREETEQVFAQQTGLVPVIPDQQPR</sequence>
<feature type="signal peptide" evidence="1">
    <location>
        <begin position="1"/>
        <end position="34"/>
    </location>
</feature>
<evidence type="ECO:0000256" key="1">
    <source>
        <dbReference type="SAM" id="SignalP"/>
    </source>
</evidence>
<keyword evidence="1" id="KW-0732">Signal</keyword>
<dbReference type="RefSeq" id="WP_157898185.1">
    <property type="nucleotide sequence ID" value="NZ_CP021431.1"/>
</dbReference>
<evidence type="ECO:0008006" key="4">
    <source>
        <dbReference type="Google" id="ProtNLM"/>
    </source>
</evidence>
<dbReference type="AlphaFoldDB" id="A0A1Y0ECQ4"/>
<protein>
    <recommendedName>
        <fullName evidence="4">Outer membrane protein beta-barrel domain-containing protein</fullName>
    </recommendedName>
</protein>
<dbReference type="KEGG" id="lvs:LOKVESSMR4R_02065"/>
<dbReference type="OrthoDB" id="7032059at2"/>
<proteinExistence type="predicted"/>
<keyword evidence="3" id="KW-1185">Reference proteome</keyword>
<evidence type="ECO:0000313" key="2">
    <source>
        <dbReference type="EMBL" id="ARU01374.1"/>
    </source>
</evidence>